<dbReference type="PRINTS" id="PR01023">
    <property type="entry name" value="NAFLGMOTY"/>
</dbReference>
<evidence type="ECO:0000256" key="4">
    <source>
        <dbReference type="PROSITE-ProRule" id="PRU00473"/>
    </source>
</evidence>
<dbReference type="InterPro" id="IPR007372">
    <property type="entry name" value="Lipid/polyisoprenoid-bd_YceI"/>
</dbReference>
<dbReference type="InterPro" id="IPR036737">
    <property type="entry name" value="OmpA-like_sf"/>
</dbReference>
<dbReference type="SUPFAM" id="SSF101874">
    <property type="entry name" value="YceI-like"/>
    <property type="match status" value="1"/>
</dbReference>
<protein>
    <submittedName>
        <fullName evidence="7">OmpA family protein</fullName>
    </submittedName>
</protein>
<dbReference type="PROSITE" id="PS01068">
    <property type="entry name" value="OMPA_1"/>
    <property type="match status" value="1"/>
</dbReference>
<dbReference type="PRINTS" id="PR01021">
    <property type="entry name" value="OMPADOMAIN"/>
</dbReference>
<dbReference type="Gene3D" id="2.40.128.110">
    <property type="entry name" value="Lipid/polyisoprenoid-binding, YceI-like"/>
    <property type="match status" value="1"/>
</dbReference>
<evidence type="ECO:0000256" key="2">
    <source>
        <dbReference type="ARBA" id="ARBA00023136"/>
    </source>
</evidence>
<reference evidence="7 8" key="1">
    <citation type="submission" date="2022-10" db="EMBL/GenBank/DDBJ databases">
        <title>Defluviimonas sp. nov., isolated from ocean surface water.</title>
        <authorList>
            <person name="He W."/>
            <person name="Wang L."/>
            <person name="Zhang D.-F."/>
        </authorList>
    </citation>
    <scope>NUCLEOTIDE SEQUENCE [LARGE SCALE GENOMIC DNA]</scope>
    <source>
        <strain evidence="7 8">WL0075</strain>
    </source>
</reference>
<evidence type="ECO:0000256" key="3">
    <source>
        <dbReference type="ARBA" id="ARBA00023237"/>
    </source>
</evidence>
<evidence type="ECO:0000256" key="1">
    <source>
        <dbReference type="ARBA" id="ARBA00004442"/>
    </source>
</evidence>
<keyword evidence="5" id="KW-0732">Signal</keyword>
<keyword evidence="2 4" id="KW-0472">Membrane</keyword>
<dbReference type="InterPro" id="IPR050330">
    <property type="entry name" value="Bact_OuterMem_StrucFunc"/>
</dbReference>
<feature type="domain" description="OmpA-like" evidence="6">
    <location>
        <begin position="250"/>
        <end position="365"/>
    </location>
</feature>
<dbReference type="EMBL" id="JAOWLA010000002">
    <property type="protein sequence ID" value="MCV2863611.1"/>
    <property type="molecule type" value="Genomic_DNA"/>
</dbReference>
<feature type="chain" id="PRO_5047451165" evidence="5">
    <location>
        <begin position="29"/>
        <end position="365"/>
    </location>
</feature>
<name>A0ABT2YYJ6_9RHOB</name>
<dbReference type="CDD" id="cd07185">
    <property type="entry name" value="OmpA_C-like"/>
    <property type="match status" value="1"/>
</dbReference>
<proteinExistence type="predicted"/>
<dbReference type="PROSITE" id="PS51123">
    <property type="entry name" value="OMPA_2"/>
    <property type="match status" value="1"/>
</dbReference>
<evidence type="ECO:0000313" key="7">
    <source>
        <dbReference type="EMBL" id="MCV2863611.1"/>
    </source>
</evidence>
<dbReference type="Pfam" id="PF04264">
    <property type="entry name" value="YceI"/>
    <property type="match status" value="1"/>
</dbReference>
<dbReference type="Proteomes" id="UP001652503">
    <property type="component" value="Unassembled WGS sequence"/>
</dbReference>
<dbReference type="InterPro" id="IPR036761">
    <property type="entry name" value="TTHA0802/YceI-like_sf"/>
</dbReference>
<dbReference type="PANTHER" id="PTHR30329">
    <property type="entry name" value="STATOR ELEMENT OF FLAGELLAR MOTOR COMPLEX"/>
    <property type="match status" value="1"/>
</dbReference>
<evidence type="ECO:0000259" key="6">
    <source>
        <dbReference type="PROSITE" id="PS51123"/>
    </source>
</evidence>
<dbReference type="RefSeq" id="WP_263720071.1">
    <property type="nucleotide sequence ID" value="NZ_JAOWLA010000002.1"/>
</dbReference>
<dbReference type="SMART" id="SM00867">
    <property type="entry name" value="YceI"/>
    <property type="match status" value="1"/>
</dbReference>
<evidence type="ECO:0000313" key="8">
    <source>
        <dbReference type="Proteomes" id="UP001652503"/>
    </source>
</evidence>
<accession>A0ABT2YYJ6</accession>
<dbReference type="InterPro" id="IPR006664">
    <property type="entry name" value="OMP_bac"/>
</dbReference>
<organism evidence="7 8">
    <name type="scientific">Albidovulum sediminicola</name>
    <dbReference type="NCBI Taxonomy" id="2984331"/>
    <lineage>
        <taxon>Bacteria</taxon>
        <taxon>Pseudomonadati</taxon>
        <taxon>Pseudomonadota</taxon>
        <taxon>Alphaproteobacteria</taxon>
        <taxon>Rhodobacterales</taxon>
        <taxon>Paracoccaceae</taxon>
        <taxon>Albidovulum</taxon>
    </lineage>
</organism>
<feature type="signal peptide" evidence="5">
    <location>
        <begin position="1"/>
        <end position="28"/>
    </location>
</feature>
<keyword evidence="8" id="KW-1185">Reference proteome</keyword>
<dbReference type="InterPro" id="IPR006665">
    <property type="entry name" value="OmpA-like"/>
</dbReference>
<comment type="caution">
    <text evidence="7">The sequence shown here is derived from an EMBL/GenBank/DDBJ whole genome shotgun (WGS) entry which is preliminary data.</text>
</comment>
<dbReference type="PANTHER" id="PTHR30329:SF21">
    <property type="entry name" value="LIPOPROTEIN YIAD-RELATED"/>
    <property type="match status" value="1"/>
</dbReference>
<sequence>MRFGQLNVNLTGMIVALGLALTVSTAHAQDNPFEPGWDLDPATSFIRFGSIKHVEGKEIVETHSFATFGSSIEADGKATINVKLESVDTRNDLRNVRMRFLFFETFKFPEAVVTAQLSPDMAAGLAPGGQKEVQIPFSMDIHGASNRLVTDAIITPDSNDRFVAASARPIVFHVDDFALGNNLRKIAETAGGFDIVPEMNITYQFTFVRRAAGASAQVADAAPATPTPDVPQPSAALETQGEFSYEECVGRFEILSETGNIYFASGSARLDAESDFVLSTVVDIVQRCPSLRLLISGHTDDDGSNAYNQSLSERRALSVVDYLSRRGVDRRRLHSAGFGEDRPMVPNDSAFNKSRNRRIEFSLYQ</sequence>
<gene>
    <name evidence="7" type="ORF">OE647_02535</name>
</gene>
<dbReference type="Pfam" id="PF00691">
    <property type="entry name" value="OmpA"/>
    <property type="match status" value="1"/>
</dbReference>
<dbReference type="Gene3D" id="3.30.1330.60">
    <property type="entry name" value="OmpA-like domain"/>
    <property type="match status" value="1"/>
</dbReference>
<keyword evidence="3" id="KW-0998">Cell outer membrane</keyword>
<dbReference type="SUPFAM" id="SSF103088">
    <property type="entry name" value="OmpA-like"/>
    <property type="match status" value="1"/>
</dbReference>
<comment type="subcellular location">
    <subcellularLocation>
        <location evidence="1">Cell outer membrane</location>
    </subcellularLocation>
</comment>
<evidence type="ECO:0000256" key="5">
    <source>
        <dbReference type="SAM" id="SignalP"/>
    </source>
</evidence>
<dbReference type="InterPro" id="IPR006690">
    <property type="entry name" value="OMPA-like_CS"/>
</dbReference>